<gene>
    <name evidence="2" type="ORF">SEMRO_405_G136020.1</name>
</gene>
<accession>A0A9N8HGM1</accession>
<evidence type="ECO:0000256" key="1">
    <source>
        <dbReference type="SAM" id="MobiDB-lite"/>
    </source>
</evidence>
<evidence type="ECO:0000313" key="3">
    <source>
        <dbReference type="Proteomes" id="UP001153069"/>
    </source>
</evidence>
<evidence type="ECO:0000313" key="2">
    <source>
        <dbReference type="EMBL" id="CAB9509773.1"/>
    </source>
</evidence>
<dbReference type="EMBL" id="CAICTM010000404">
    <property type="protein sequence ID" value="CAB9509773.1"/>
    <property type="molecule type" value="Genomic_DNA"/>
</dbReference>
<dbReference type="AlphaFoldDB" id="A0A9N8HGM1"/>
<protein>
    <submittedName>
        <fullName evidence="2">Uncharacterized protein</fullName>
    </submittedName>
</protein>
<dbReference type="Proteomes" id="UP001153069">
    <property type="component" value="Unassembled WGS sequence"/>
</dbReference>
<proteinExistence type="predicted"/>
<feature type="region of interest" description="Disordered" evidence="1">
    <location>
        <begin position="96"/>
        <end position="149"/>
    </location>
</feature>
<reference evidence="2" key="1">
    <citation type="submission" date="2020-06" db="EMBL/GenBank/DDBJ databases">
        <authorList>
            <consortium name="Plant Systems Biology data submission"/>
        </authorList>
    </citation>
    <scope>NUCLEOTIDE SEQUENCE</scope>
    <source>
        <strain evidence="2">D6</strain>
    </source>
</reference>
<comment type="caution">
    <text evidence="2">The sequence shown here is derived from an EMBL/GenBank/DDBJ whole genome shotgun (WGS) entry which is preliminary data.</text>
</comment>
<keyword evidence="3" id="KW-1185">Reference proteome</keyword>
<organism evidence="2 3">
    <name type="scientific">Seminavis robusta</name>
    <dbReference type="NCBI Taxonomy" id="568900"/>
    <lineage>
        <taxon>Eukaryota</taxon>
        <taxon>Sar</taxon>
        <taxon>Stramenopiles</taxon>
        <taxon>Ochrophyta</taxon>
        <taxon>Bacillariophyta</taxon>
        <taxon>Bacillariophyceae</taxon>
        <taxon>Bacillariophycidae</taxon>
        <taxon>Naviculales</taxon>
        <taxon>Naviculaceae</taxon>
        <taxon>Seminavis</taxon>
    </lineage>
</organism>
<sequence length="149" mass="17147">MIPNCIIAAGYEMDDVSAIDLSEVFFVAEEDTGCRWSRLRERSTKPRYPSRRSSIDRVDQKQMELNCCRRAPTAPQRKQSITSISEEDMAELHASFHRSCDEARPMRRTLSTVSEETKEDSLPSKPRRRASVQRRQRGTRRTTMSAHAA</sequence>
<name>A0A9N8HGM1_9STRA</name>
<feature type="compositionally biased region" description="Basic residues" evidence="1">
    <location>
        <begin position="125"/>
        <end position="140"/>
    </location>
</feature>